<dbReference type="CDD" id="cd01335">
    <property type="entry name" value="Radical_SAM"/>
    <property type="match status" value="1"/>
</dbReference>
<evidence type="ECO:0000256" key="4">
    <source>
        <dbReference type="ARBA" id="ARBA00023014"/>
    </source>
</evidence>
<keyword evidence="7" id="KW-1185">Reference proteome</keyword>
<dbReference type="Gene3D" id="3.20.20.70">
    <property type="entry name" value="Aldolase class I"/>
    <property type="match status" value="1"/>
</dbReference>
<dbReference type="Proteomes" id="UP000184404">
    <property type="component" value="Unassembled WGS sequence"/>
</dbReference>
<dbReference type="PANTHER" id="PTHR11228">
    <property type="entry name" value="RADICAL SAM DOMAIN PROTEIN"/>
    <property type="match status" value="1"/>
</dbReference>
<name>A0A1M4SMA7_9FIRM</name>
<accession>A0A1M4SMA7</accession>
<dbReference type="InterPro" id="IPR058240">
    <property type="entry name" value="rSAM_sf"/>
</dbReference>
<keyword evidence="4" id="KW-0411">Iron-sulfur</keyword>
<gene>
    <name evidence="6" type="ORF">SAMN02745190_00185</name>
</gene>
<keyword evidence="1" id="KW-0949">S-adenosyl-L-methionine</keyword>
<dbReference type="GO" id="GO:0003824">
    <property type="term" value="F:catalytic activity"/>
    <property type="evidence" value="ECO:0007669"/>
    <property type="project" value="InterPro"/>
</dbReference>
<evidence type="ECO:0000256" key="1">
    <source>
        <dbReference type="ARBA" id="ARBA00022691"/>
    </source>
</evidence>
<sequence>MGIMYKEYFLPEQWIFPFEDIPRGKKIVLWGAGIVGKQYYAQLQTTKWAEQILWVDKNWKRFRSIYGEKCLVNSPSEIDKDDFDYIVISVSSSMCAIDIRNEIISMGIPADKIVWFPSQSKVLMSSNPYINRLIEPAYREFEEVIKWQPDSSQATFWYEKITDKENFVVPRLVVVLTTRCSLRCNGCNNLMPLVQRYTDFPCEKVLFWINNFLNAADGCVTLELLGGEPFLYKDLNKVLVALIQEKKILRVEITTNGTIVPQNELLELLRSPKCFIKVSKYPGIKRTEKFIETIKEFDISHLVIDDVDWIDPGPPISHGKSSHKLKYEYTKCGASYTCKTLLGGKIYPCARGASLFHLGYIQESTAECIDIENNDNLRERMRDFFLKDTSVVCDYCTITDSWRCIQAGVQCETRDC</sequence>
<evidence type="ECO:0000259" key="5">
    <source>
        <dbReference type="Pfam" id="PF04055"/>
    </source>
</evidence>
<dbReference type="SUPFAM" id="SSF102114">
    <property type="entry name" value="Radical SAM enzymes"/>
    <property type="match status" value="1"/>
</dbReference>
<feature type="domain" description="Radical SAM core" evidence="5">
    <location>
        <begin position="174"/>
        <end position="271"/>
    </location>
</feature>
<dbReference type="Pfam" id="PF04055">
    <property type="entry name" value="Radical_SAM"/>
    <property type="match status" value="1"/>
</dbReference>
<dbReference type="GO" id="GO:0051536">
    <property type="term" value="F:iron-sulfur cluster binding"/>
    <property type="evidence" value="ECO:0007669"/>
    <property type="project" value="UniProtKB-KW"/>
</dbReference>
<keyword evidence="3" id="KW-0408">Iron</keyword>
<evidence type="ECO:0000313" key="7">
    <source>
        <dbReference type="Proteomes" id="UP000184404"/>
    </source>
</evidence>
<dbReference type="STRING" id="1123243.SAMN02745190_00185"/>
<keyword evidence="2" id="KW-0479">Metal-binding</keyword>
<dbReference type="GO" id="GO:0046872">
    <property type="term" value="F:metal ion binding"/>
    <property type="evidence" value="ECO:0007669"/>
    <property type="project" value="UniProtKB-KW"/>
</dbReference>
<dbReference type="InterPro" id="IPR013785">
    <property type="entry name" value="Aldolase_TIM"/>
</dbReference>
<dbReference type="PANTHER" id="PTHR11228:SF7">
    <property type="entry name" value="PQQA PEPTIDE CYCLASE"/>
    <property type="match status" value="1"/>
</dbReference>
<dbReference type="InterPro" id="IPR050377">
    <property type="entry name" value="Radical_SAM_PqqE_MftC-like"/>
</dbReference>
<reference evidence="6 7" key="1">
    <citation type="submission" date="2016-11" db="EMBL/GenBank/DDBJ databases">
        <authorList>
            <person name="Jaros S."/>
            <person name="Januszkiewicz K."/>
            <person name="Wedrychowicz H."/>
        </authorList>
    </citation>
    <scope>NUCLEOTIDE SEQUENCE [LARGE SCALE GENOMIC DNA]</scope>
    <source>
        <strain evidence="6 7">DSM 10502</strain>
    </source>
</reference>
<dbReference type="SFLD" id="SFLDS00029">
    <property type="entry name" value="Radical_SAM"/>
    <property type="match status" value="1"/>
</dbReference>
<evidence type="ECO:0000256" key="2">
    <source>
        <dbReference type="ARBA" id="ARBA00022723"/>
    </source>
</evidence>
<dbReference type="InterPro" id="IPR007197">
    <property type="entry name" value="rSAM"/>
</dbReference>
<organism evidence="6 7">
    <name type="scientific">Schwartzia succinivorans DSM 10502</name>
    <dbReference type="NCBI Taxonomy" id="1123243"/>
    <lineage>
        <taxon>Bacteria</taxon>
        <taxon>Bacillati</taxon>
        <taxon>Bacillota</taxon>
        <taxon>Negativicutes</taxon>
        <taxon>Selenomonadales</taxon>
        <taxon>Selenomonadaceae</taxon>
        <taxon>Schwartzia</taxon>
    </lineage>
</organism>
<dbReference type="AlphaFoldDB" id="A0A1M4SMA7"/>
<protein>
    <submittedName>
        <fullName evidence="6">4Fe-4S single cluster domain-containing protein</fullName>
    </submittedName>
</protein>
<dbReference type="EMBL" id="FQUG01000002">
    <property type="protein sequence ID" value="SHE33373.1"/>
    <property type="molecule type" value="Genomic_DNA"/>
</dbReference>
<proteinExistence type="predicted"/>
<dbReference type="Gene3D" id="3.40.50.720">
    <property type="entry name" value="NAD(P)-binding Rossmann-like Domain"/>
    <property type="match status" value="1"/>
</dbReference>
<evidence type="ECO:0000313" key="6">
    <source>
        <dbReference type="EMBL" id="SHE33373.1"/>
    </source>
</evidence>
<evidence type="ECO:0000256" key="3">
    <source>
        <dbReference type="ARBA" id="ARBA00023004"/>
    </source>
</evidence>